<feature type="compositionally biased region" description="Basic and acidic residues" evidence="2">
    <location>
        <begin position="146"/>
        <end position="165"/>
    </location>
</feature>
<keyword evidence="1" id="KW-0378">Hydrolase</keyword>
<dbReference type="OrthoDB" id="412018at2759"/>
<evidence type="ECO:0000256" key="2">
    <source>
        <dbReference type="SAM" id="MobiDB-lite"/>
    </source>
</evidence>
<reference evidence="4" key="1">
    <citation type="submission" date="2020-04" db="EMBL/GenBank/DDBJ databases">
        <title>Analysis of mating type loci in Filobasidium floriforme.</title>
        <authorList>
            <person name="Nowrousian M."/>
        </authorList>
    </citation>
    <scope>NUCLEOTIDE SEQUENCE</scope>
    <source>
        <strain evidence="4">CBS 6242</strain>
    </source>
</reference>
<keyword evidence="5" id="KW-1185">Reference proteome</keyword>
<dbReference type="InterPro" id="IPR036526">
    <property type="entry name" value="C-N_Hydrolase_sf"/>
</dbReference>
<dbReference type="InterPro" id="IPR003010">
    <property type="entry name" value="C-N_Hydrolase"/>
</dbReference>
<dbReference type="Pfam" id="PF00795">
    <property type="entry name" value="CN_hydrolase"/>
    <property type="match status" value="2"/>
</dbReference>
<dbReference type="PANTHER" id="PTHR43674">
    <property type="entry name" value="NITRILASE C965.09-RELATED"/>
    <property type="match status" value="1"/>
</dbReference>
<proteinExistence type="predicted"/>
<dbReference type="Proteomes" id="UP000812966">
    <property type="component" value="Unassembled WGS sequence"/>
</dbReference>
<dbReference type="GO" id="GO:0016811">
    <property type="term" value="F:hydrolase activity, acting on carbon-nitrogen (but not peptide) bonds, in linear amides"/>
    <property type="evidence" value="ECO:0007669"/>
    <property type="project" value="TreeGrafter"/>
</dbReference>
<dbReference type="Gene3D" id="3.60.110.10">
    <property type="entry name" value="Carbon-nitrogen hydrolase"/>
    <property type="match status" value="1"/>
</dbReference>
<dbReference type="PROSITE" id="PS50263">
    <property type="entry name" value="CN_HYDROLASE"/>
    <property type="match status" value="1"/>
</dbReference>
<accession>A0A8K0JSI8</accession>
<name>A0A8K0JSI8_9TREE</name>
<feature type="domain" description="CN hydrolase" evidence="3">
    <location>
        <begin position="13"/>
        <end position="346"/>
    </location>
</feature>
<evidence type="ECO:0000313" key="5">
    <source>
        <dbReference type="Proteomes" id="UP000812966"/>
    </source>
</evidence>
<dbReference type="PANTHER" id="PTHR43674:SF16">
    <property type="entry name" value="CARBON-NITROGEN FAMILY, PUTATIVE (AFU_ORTHOLOGUE AFUA_5G02350)-RELATED"/>
    <property type="match status" value="1"/>
</dbReference>
<evidence type="ECO:0000259" key="3">
    <source>
        <dbReference type="PROSITE" id="PS50263"/>
    </source>
</evidence>
<dbReference type="EMBL" id="JABELV010000002">
    <property type="protein sequence ID" value="KAG7580004.1"/>
    <property type="molecule type" value="Genomic_DNA"/>
</dbReference>
<organism evidence="4 5">
    <name type="scientific">Filobasidium floriforme</name>
    <dbReference type="NCBI Taxonomy" id="5210"/>
    <lineage>
        <taxon>Eukaryota</taxon>
        <taxon>Fungi</taxon>
        <taxon>Dikarya</taxon>
        <taxon>Basidiomycota</taxon>
        <taxon>Agaricomycotina</taxon>
        <taxon>Tremellomycetes</taxon>
        <taxon>Filobasidiales</taxon>
        <taxon>Filobasidiaceae</taxon>
        <taxon>Filobasidium</taxon>
    </lineage>
</organism>
<dbReference type="AlphaFoldDB" id="A0A8K0JSI8"/>
<sequence>MTSLLICIAEISPRSGSEQVPQEDVFAVLESNLKTTTEVVKRVAAEGADLVVFPEYWLQGLVQDREYLVHPARYLVKYLQHLAKTHNVSICGTIVEPKSHQPKQEPSVSPFKHLEDENLESNGDVWTSYIRRLYSSDEPATLSAPHAREGDDKDMPAVKSGREHDDERVEQMINVAYVFEAGTGKAVGRYVKRNLWISERDYLTSGEDEHEVFELKGIKMGLLICWDLAHSTAAGALAQQGVDVILAPTYWLAIDSEPASTEFDPSPDYEVDLVRSLCYTRAFETETVLAMCNAGGPRSKGFAGGSGVWAPFKGNLRGRQIASGIQDERGDGYEPAVELFDVELDRLLKVARETYQIRQDWNRQAGRS</sequence>
<comment type="caution">
    <text evidence="4">The sequence shown here is derived from an EMBL/GenBank/DDBJ whole genome shotgun (WGS) entry which is preliminary data.</text>
</comment>
<protein>
    <recommendedName>
        <fullName evidence="3">CN hydrolase domain-containing protein</fullName>
    </recommendedName>
</protein>
<dbReference type="CDD" id="cd07197">
    <property type="entry name" value="nitrilase"/>
    <property type="match status" value="1"/>
</dbReference>
<dbReference type="InterPro" id="IPR050345">
    <property type="entry name" value="Aliph_Amidase/BUP"/>
</dbReference>
<gene>
    <name evidence="4" type="ORF">FFLO_00212</name>
</gene>
<feature type="region of interest" description="Disordered" evidence="2">
    <location>
        <begin position="140"/>
        <end position="165"/>
    </location>
</feature>
<evidence type="ECO:0000313" key="4">
    <source>
        <dbReference type="EMBL" id="KAG7580004.1"/>
    </source>
</evidence>
<dbReference type="SUPFAM" id="SSF56317">
    <property type="entry name" value="Carbon-nitrogen hydrolase"/>
    <property type="match status" value="1"/>
</dbReference>
<evidence type="ECO:0000256" key="1">
    <source>
        <dbReference type="ARBA" id="ARBA00022801"/>
    </source>
</evidence>